<dbReference type="EMBL" id="LRQI01000077">
    <property type="protein sequence ID" value="KXA37356.1"/>
    <property type="molecule type" value="Genomic_DNA"/>
</dbReference>
<dbReference type="FunFam" id="3.40.50.150:FF:000086">
    <property type="entry name" value="Demethylmenaquinone methyltransferase"/>
    <property type="match status" value="1"/>
</dbReference>
<keyword evidence="7" id="KW-0830">Ubiquinone</keyword>
<dbReference type="PANTHER" id="PTHR43591:SF24">
    <property type="entry name" value="2-METHOXY-6-POLYPRENYL-1,4-BENZOQUINOL METHYLASE, MITOCHONDRIAL"/>
    <property type="match status" value="1"/>
</dbReference>
<evidence type="ECO:0000313" key="8">
    <source>
        <dbReference type="Proteomes" id="UP000070063"/>
    </source>
</evidence>
<sequence>MADNNAKKEQVHTVFQNISQKYDRLNNIISFEQHKVWRKHVMKEMRVKKDSVALDVCCGTADWTIALSKAVGPNGEVTGLDFSENMLKVGKEKTSAMDNVHLVHGDAMHLPFEDDSFDYVTIGFGLRNVPDYLGALKEMHRVLKPGGMVVCLETSQPTMPVFKQVYKLYFRFVMPIFGKLFAKSKEEYEWLQQSTFNFPDKEKLKRLFSQAGFSNIKVRSFTGGVAAMHLGYKEKSSTKSSTKGD</sequence>
<dbReference type="NCBIfam" id="NF001244">
    <property type="entry name" value="PRK00216.1-5"/>
    <property type="match status" value="1"/>
</dbReference>
<feature type="binding site" evidence="6">
    <location>
        <position position="60"/>
    </location>
    <ligand>
        <name>S-adenosyl-L-methionine</name>
        <dbReference type="ChEBI" id="CHEBI:59789"/>
    </ligand>
</feature>
<comment type="caution">
    <text evidence="7">The sequence shown here is derived from an EMBL/GenBank/DDBJ whole genome shotgun (WGS) entry which is preliminary data.</text>
</comment>
<evidence type="ECO:0000256" key="4">
    <source>
        <dbReference type="ARBA" id="ARBA00022691"/>
    </source>
</evidence>
<evidence type="ECO:0000313" key="7">
    <source>
        <dbReference type="EMBL" id="KXA37356.1"/>
    </source>
</evidence>
<comment type="pathway">
    <text evidence="6">Quinol/quinone metabolism; menaquinone biosynthesis; menaquinol from 1,4-dihydroxy-2-naphthoate: step 2/2.</text>
</comment>
<dbReference type="PROSITE" id="PS51608">
    <property type="entry name" value="SAM_MT_UBIE"/>
    <property type="match status" value="1"/>
</dbReference>
<dbReference type="HAMAP" id="MF_01813">
    <property type="entry name" value="MenG_UbiE_methyltr"/>
    <property type="match status" value="1"/>
</dbReference>
<evidence type="ECO:0000256" key="2">
    <source>
        <dbReference type="ARBA" id="ARBA00022603"/>
    </source>
</evidence>
<organism evidence="7 8">
    <name type="scientific">Staphylococcus lugdunensis</name>
    <dbReference type="NCBI Taxonomy" id="28035"/>
    <lineage>
        <taxon>Bacteria</taxon>
        <taxon>Bacillati</taxon>
        <taxon>Bacillota</taxon>
        <taxon>Bacilli</taxon>
        <taxon>Bacillales</taxon>
        <taxon>Staphylococcaceae</taxon>
        <taxon>Staphylococcus</taxon>
    </lineage>
</organism>
<dbReference type="InterPro" id="IPR004033">
    <property type="entry name" value="UbiE/COQ5_MeTrFase"/>
</dbReference>
<comment type="catalytic activity">
    <reaction evidence="6">
        <text>a 2-demethylmenaquinol + S-adenosyl-L-methionine = a menaquinol + S-adenosyl-L-homocysteine + H(+)</text>
        <dbReference type="Rhea" id="RHEA:42640"/>
        <dbReference type="Rhea" id="RHEA-COMP:9539"/>
        <dbReference type="Rhea" id="RHEA-COMP:9563"/>
        <dbReference type="ChEBI" id="CHEBI:15378"/>
        <dbReference type="ChEBI" id="CHEBI:18151"/>
        <dbReference type="ChEBI" id="CHEBI:55437"/>
        <dbReference type="ChEBI" id="CHEBI:57856"/>
        <dbReference type="ChEBI" id="CHEBI:59789"/>
        <dbReference type="EC" id="2.1.1.163"/>
    </reaction>
</comment>
<keyword evidence="1 6" id="KW-0474">Menaquinone biosynthesis</keyword>
<accession>A0ABD4EEK6</accession>
<name>A0ABD4EEK6_STALU</name>
<dbReference type="InterPro" id="IPR023576">
    <property type="entry name" value="UbiE/COQ5_MeTrFase_CS"/>
</dbReference>
<comment type="similarity">
    <text evidence="6">Belongs to the class I-like SAM-binding methyltransferase superfamily. MenG/UbiE family.</text>
</comment>
<comment type="function">
    <text evidence="5 6">Methyltransferase required for the conversion of demethylmenaquinol (DMKH2) to menaquinol (MKH2).</text>
</comment>
<dbReference type="AlphaFoldDB" id="A0ABD4EEK6"/>
<keyword evidence="4 6" id="KW-0949">S-adenosyl-L-methionine</keyword>
<dbReference type="Proteomes" id="UP000070063">
    <property type="component" value="Unassembled WGS sequence"/>
</dbReference>
<feature type="binding site" evidence="6">
    <location>
        <position position="81"/>
    </location>
    <ligand>
        <name>S-adenosyl-L-methionine</name>
        <dbReference type="ChEBI" id="CHEBI:59789"/>
    </ligand>
</feature>
<dbReference type="CDD" id="cd02440">
    <property type="entry name" value="AdoMet_MTases"/>
    <property type="match status" value="1"/>
</dbReference>
<dbReference type="EC" id="2.1.1.163" evidence="6"/>
<dbReference type="PANTHER" id="PTHR43591">
    <property type="entry name" value="METHYLTRANSFERASE"/>
    <property type="match status" value="1"/>
</dbReference>
<dbReference type="GO" id="GO:0009234">
    <property type="term" value="P:menaquinone biosynthetic process"/>
    <property type="evidence" value="ECO:0007669"/>
    <property type="project" value="UniProtKB-UniRule"/>
</dbReference>
<dbReference type="NCBIfam" id="NF001243">
    <property type="entry name" value="PRK00216.1-4"/>
    <property type="match status" value="1"/>
</dbReference>
<dbReference type="SUPFAM" id="SSF53335">
    <property type="entry name" value="S-adenosyl-L-methionine-dependent methyltransferases"/>
    <property type="match status" value="1"/>
</dbReference>
<dbReference type="NCBIfam" id="TIGR01934">
    <property type="entry name" value="MenG_MenH_UbiE"/>
    <property type="match status" value="1"/>
</dbReference>
<keyword evidence="3 6" id="KW-0808">Transferase</keyword>
<keyword evidence="2 6" id="KW-0489">Methyltransferase</keyword>
<feature type="binding site" evidence="6">
    <location>
        <begin position="106"/>
        <end position="107"/>
    </location>
    <ligand>
        <name>S-adenosyl-L-methionine</name>
        <dbReference type="ChEBI" id="CHEBI:59789"/>
    </ligand>
</feature>
<dbReference type="PROSITE" id="PS01183">
    <property type="entry name" value="UBIE_1"/>
    <property type="match status" value="1"/>
</dbReference>
<protein>
    <recommendedName>
        <fullName evidence="6">Demethylmenaquinone methyltransferase</fullName>
        <ecNumber evidence="6">2.1.1.163</ecNumber>
    </recommendedName>
</protein>
<proteinExistence type="inferred from homology"/>
<reference evidence="7 8" key="1">
    <citation type="submission" date="2016-01" db="EMBL/GenBank/DDBJ databases">
        <authorList>
            <person name="Mitreva M."/>
            <person name="Pepin K.H."/>
            <person name="Mihindukulasuriya K.A."/>
            <person name="Fulton R."/>
            <person name="Fronick C."/>
            <person name="O'Laughlin M."/>
            <person name="Miner T."/>
            <person name="Herter B."/>
            <person name="Rosa B.A."/>
            <person name="Cordes M."/>
            <person name="Tomlinson C."/>
            <person name="Wollam A."/>
            <person name="Palsikar V.B."/>
            <person name="Mardis E.R."/>
            <person name="Wilson R.K."/>
        </authorList>
    </citation>
    <scope>NUCLEOTIDE SEQUENCE [LARGE SCALE GENOMIC DNA]</scope>
    <source>
        <strain evidence="7 8">MJR7738</strain>
    </source>
</reference>
<evidence type="ECO:0000256" key="6">
    <source>
        <dbReference type="HAMAP-Rule" id="MF_01813"/>
    </source>
</evidence>
<dbReference type="PROSITE" id="PS01184">
    <property type="entry name" value="UBIE_2"/>
    <property type="match status" value="1"/>
</dbReference>
<dbReference type="RefSeq" id="WP_002459080.1">
    <property type="nucleotide sequence ID" value="NZ_JBBLTT010000001.1"/>
</dbReference>
<gene>
    <name evidence="6" type="primary">menG</name>
    <name evidence="7" type="ORF">HMPREF3225_01838</name>
</gene>
<comment type="caution">
    <text evidence="6">Lacks conserved residue(s) required for the propagation of feature annotation.</text>
</comment>
<evidence type="ECO:0000256" key="3">
    <source>
        <dbReference type="ARBA" id="ARBA00022679"/>
    </source>
</evidence>
<evidence type="ECO:0000256" key="5">
    <source>
        <dbReference type="ARBA" id="ARBA00059758"/>
    </source>
</evidence>
<dbReference type="Pfam" id="PF01209">
    <property type="entry name" value="Ubie_methyltran"/>
    <property type="match status" value="1"/>
</dbReference>
<dbReference type="Gene3D" id="3.40.50.150">
    <property type="entry name" value="Vaccinia Virus protein VP39"/>
    <property type="match status" value="1"/>
</dbReference>
<dbReference type="InterPro" id="IPR029063">
    <property type="entry name" value="SAM-dependent_MTases_sf"/>
</dbReference>
<evidence type="ECO:0000256" key="1">
    <source>
        <dbReference type="ARBA" id="ARBA00022428"/>
    </source>
</evidence>
<dbReference type="GO" id="GO:0043770">
    <property type="term" value="F:demethylmenaquinone methyltransferase activity"/>
    <property type="evidence" value="ECO:0007669"/>
    <property type="project" value="UniProtKB-UniRule"/>
</dbReference>
<dbReference type="GO" id="GO:0032259">
    <property type="term" value="P:methylation"/>
    <property type="evidence" value="ECO:0007669"/>
    <property type="project" value="UniProtKB-KW"/>
</dbReference>